<evidence type="ECO:0000256" key="8">
    <source>
        <dbReference type="RuleBase" id="RU004447"/>
    </source>
</evidence>
<evidence type="ECO:0000313" key="12">
    <source>
        <dbReference type="Proteomes" id="UP000256629"/>
    </source>
</evidence>
<evidence type="ECO:0000256" key="1">
    <source>
        <dbReference type="ARBA" id="ARBA00001947"/>
    </source>
</evidence>
<reference evidence="11 12" key="1">
    <citation type="submission" date="2018-07" db="EMBL/GenBank/DDBJ databases">
        <title>Genomic Encyclopedia of Type Strains, Phase III (KMG-III): the genomes of soil and plant-associated and newly described type strains.</title>
        <authorList>
            <person name="Whitman W."/>
        </authorList>
    </citation>
    <scope>NUCLEOTIDE SEQUENCE [LARGE SCALE GENOMIC DNA]</scope>
    <source>
        <strain evidence="11 12">CECT 8487</strain>
    </source>
</reference>
<dbReference type="SUPFAM" id="SSF63411">
    <property type="entry name" value="LuxS/MPP-like metallohydrolase"/>
    <property type="match status" value="4"/>
</dbReference>
<dbReference type="RefSeq" id="WP_116039033.1">
    <property type="nucleotide sequence ID" value="NZ_QRDX01000001.1"/>
</dbReference>
<evidence type="ECO:0000256" key="5">
    <source>
        <dbReference type="ARBA" id="ARBA00022801"/>
    </source>
</evidence>
<keyword evidence="12" id="KW-1185">Reference proteome</keyword>
<evidence type="ECO:0000313" key="11">
    <source>
        <dbReference type="EMBL" id="RED50073.1"/>
    </source>
</evidence>
<dbReference type="InterPro" id="IPR001431">
    <property type="entry name" value="Pept_M16_Zn_BS"/>
</dbReference>
<proteinExistence type="inferred from homology"/>
<keyword evidence="7" id="KW-0482">Metalloprotease</keyword>
<dbReference type="Gene3D" id="3.30.830.10">
    <property type="entry name" value="Metalloenzyme, LuxS/M16 peptidase-like"/>
    <property type="match status" value="4"/>
</dbReference>
<dbReference type="PROSITE" id="PS00143">
    <property type="entry name" value="INSULINASE"/>
    <property type="match status" value="1"/>
</dbReference>
<feature type="domain" description="Peptidase M16 C-terminal" evidence="10">
    <location>
        <begin position="701"/>
        <end position="877"/>
    </location>
</feature>
<dbReference type="GO" id="GO:0004222">
    <property type="term" value="F:metalloendopeptidase activity"/>
    <property type="evidence" value="ECO:0007669"/>
    <property type="project" value="InterPro"/>
</dbReference>
<dbReference type="PANTHER" id="PTHR43690">
    <property type="entry name" value="NARDILYSIN"/>
    <property type="match status" value="1"/>
</dbReference>
<keyword evidence="6" id="KW-0862">Zinc</keyword>
<evidence type="ECO:0000256" key="4">
    <source>
        <dbReference type="ARBA" id="ARBA00022723"/>
    </source>
</evidence>
<comment type="cofactor">
    <cofactor evidence="1">
        <name>Zn(2+)</name>
        <dbReference type="ChEBI" id="CHEBI:29105"/>
    </cofactor>
</comment>
<dbReference type="OrthoDB" id="9811314at2"/>
<dbReference type="AlphaFoldDB" id="A0A3D9HKS5"/>
<dbReference type="Proteomes" id="UP000256629">
    <property type="component" value="Unassembled WGS sequence"/>
</dbReference>
<gene>
    <name evidence="11" type="ORF">DFQ02_10195</name>
</gene>
<dbReference type="InterPro" id="IPR050626">
    <property type="entry name" value="Peptidase_M16"/>
</dbReference>
<feature type="domain" description="Peptidase M16 N-terminal" evidence="9">
    <location>
        <begin position="55"/>
        <end position="174"/>
    </location>
</feature>
<accession>A0A3D9HKS5</accession>
<feature type="domain" description="Peptidase M16 C-terminal" evidence="10">
    <location>
        <begin position="213"/>
        <end position="397"/>
    </location>
</feature>
<evidence type="ECO:0000256" key="7">
    <source>
        <dbReference type="ARBA" id="ARBA00023049"/>
    </source>
</evidence>
<evidence type="ECO:0000256" key="3">
    <source>
        <dbReference type="ARBA" id="ARBA00022670"/>
    </source>
</evidence>
<comment type="similarity">
    <text evidence="2 8">Belongs to the peptidase M16 family.</text>
</comment>
<evidence type="ECO:0000259" key="10">
    <source>
        <dbReference type="Pfam" id="PF05193"/>
    </source>
</evidence>
<dbReference type="EMBL" id="QRDX01000001">
    <property type="protein sequence ID" value="RED50073.1"/>
    <property type="molecule type" value="Genomic_DNA"/>
</dbReference>
<dbReference type="InterPro" id="IPR011765">
    <property type="entry name" value="Pept_M16_N"/>
</dbReference>
<evidence type="ECO:0000259" key="9">
    <source>
        <dbReference type="Pfam" id="PF00675"/>
    </source>
</evidence>
<evidence type="ECO:0000256" key="6">
    <source>
        <dbReference type="ARBA" id="ARBA00022833"/>
    </source>
</evidence>
<dbReference type="PANTHER" id="PTHR43690:SF34">
    <property type="entry name" value="ZINC PROTEASE PQQL-LIKE"/>
    <property type="match status" value="1"/>
</dbReference>
<name>A0A3D9HKS5_9FLAO</name>
<dbReference type="GO" id="GO:0046872">
    <property type="term" value="F:metal ion binding"/>
    <property type="evidence" value="ECO:0007669"/>
    <property type="project" value="UniProtKB-KW"/>
</dbReference>
<dbReference type="InterPro" id="IPR011249">
    <property type="entry name" value="Metalloenz_LuxS/M16"/>
</dbReference>
<dbReference type="Pfam" id="PF05193">
    <property type="entry name" value="Peptidase_M16_C"/>
    <property type="match status" value="2"/>
</dbReference>
<keyword evidence="4" id="KW-0479">Metal-binding</keyword>
<organism evidence="11 12">
    <name type="scientific">Seonamhaeicola aphaedonensis</name>
    <dbReference type="NCBI Taxonomy" id="1461338"/>
    <lineage>
        <taxon>Bacteria</taxon>
        <taxon>Pseudomonadati</taxon>
        <taxon>Bacteroidota</taxon>
        <taxon>Flavobacteriia</taxon>
        <taxon>Flavobacteriales</taxon>
        <taxon>Flavobacteriaceae</taxon>
    </lineage>
</organism>
<dbReference type="InterPro" id="IPR007863">
    <property type="entry name" value="Peptidase_M16_C"/>
</dbReference>
<sequence>MKYHLTIYLLFISIIISAQESDRTEVFTYDLESEIPKDSTAIRGELLNGLKYYIKENDRPKETAYINLIVKAGHLQEDNSQQGLAHLLEHMGFNGTKNFKKDKLVKYIESIGMKFGADLNAHTGFDETVYKLKVPSKDLKKIDKAFQIIEDWAHNIVLKDDAINDERPVVLEEFRGRLGSNYRIGKETAIFLYEGMQQLKYFSDDKIENIKNFKTDDLRRFYKDWYRPNLMGIVVVGDLDASYVENKIKAHFSSLRNPDIEKPIKNYDTVPYHSQTRVKVITDKEKTLTNLMLSFYDKYPKRKKTVLMGHQKNSIIAGMMLRMINNRLVELSNSNSPPFITAVVTVNSTISNYHYHFSIGAYVKETEIENALKHMVLELERVKRFGFNEEEFNRIKNDMLANNESFLEGKNDWYSSRYLSLLKEEFKGDGVLYSNDWYYNFHKSMIPQITIKEVNTMFNSIYHKDNRALIITAPEKEDFVLPNNSTLLKVLSLTEIDTTITAYKPQKIENELLEEIRPNGNIVLEEDTMHGIKKLELSNGAKVFYKKTDFDKEQVGFKAYSYGGTSVFNDEDVKRIGHMSIVTVAGIGGFKSYELSKVLSGKKVNVSPYISTYEEGLNGGCRTTDLETLFKLIYLNFTAVNNDEAMYLTYVDKIKAVLKNRKLSPDNIFSSTINKLKNIDNPRYFDINEGDNMEKLLDSVPYSDLYSAYTNRFENAGDFNFFFIGDFDEDILKHYIEKYLASLPSTEKREQYTLSTYKNILSGERVEVYKGLEDKANLIIEFTKEAKHIRKEGEALKVFGQIFESHLRDRIREEEGKVYSVRAKFGHIGRPYSRYTGGITFSCAPENIDALEKESLSVLKQLIKKGVTKKEVENVKKNWLLNRKKSLETNGFWLNHMYNRVFWNKTFDKGIDDYEENIALITTKIVNKVAKKYISEPSLIAKLLPESKEETN</sequence>
<protein>
    <submittedName>
        <fullName evidence="11">Zinc protease</fullName>
    </submittedName>
</protein>
<comment type="caution">
    <text evidence="11">The sequence shown here is derived from an EMBL/GenBank/DDBJ whole genome shotgun (WGS) entry which is preliminary data.</text>
</comment>
<dbReference type="Pfam" id="PF00675">
    <property type="entry name" value="Peptidase_M16"/>
    <property type="match status" value="1"/>
</dbReference>
<dbReference type="GO" id="GO:0006508">
    <property type="term" value="P:proteolysis"/>
    <property type="evidence" value="ECO:0007669"/>
    <property type="project" value="UniProtKB-KW"/>
</dbReference>
<keyword evidence="3 11" id="KW-0645">Protease</keyword>
<keyword evidence="5" id="KW-0378">Hydrolase</keyword>
<evidence type="ECO:0000256" key="2">
    <source>
        <dbReference type="ARBA" id="ARBA00007261"/>
    </source>
</evidence>